<evidence type="ECO:0000313" key="2">
    <source>
        <dbReference type="EMBL" id="MCA5005866.1"/>
    </source>
</evidence>
<evidence type="ECO:0000313" key="3">
    <source>
        <dbReference type="Proteomes" id="UP001165302"/>
    </source>
</evidence>
<proteinExistence type="predicted"/>
<protein>
    <submittedName>
        <fullName evidence="2">DUF4350 domain-containing protein</fullName>
    </submittedName>
</protein>
<keyword evidence="1" id="KW-0472">Membrane</keyword>
<gene>
    <name evidence="2" type="ORF">IPZ78_11970</name>
</gene>
<dbReference type="Proteomes" id="UP001165302">
    <property type="component" value="Unassembled WGS sequence"/>
</dbReference>
<keyword evidence="1" id="KW-0812">Transmembrane</keyword>
<comment type="caution">
    <text evidence="2">The sequence shown here is derived from an EMBL/GenBank/DDBJ whole genome shotgun (WGS) entry which is preliminary data.</text>
</comment>
<sequence>MSKGTWFGVALIVIVFMGIVLIDAGAKRPIDWRESYLFKEKIPFGTYVFREELPNILSKDRKYTDTGDSYYELFYTEDSLAQVNSALIDIYEYHDFYEEQTDALLHYVERGGEVFLSGKSFPDNFLDTLGLYFELLDYAKFRPLPNSVYYTLGRDTSRLYLDKVASFPVFSKLNPETTTILGHLNSRGRALPNFVKVSYGKGALYLHMVPAVFGNYYMLQENSYKYASKVINVINSKDVWLYDYGYNWEQPRTPLRVILNKQGFAQAWYLLLIGLVLLMLFKSKREQRAVPVIKPEPNKSKEFAQTIGNLYYENGSPGNIIQKKIEYFLFDIRNNYQVDTLKLDDDRLIKQLSSKSGVNMEEIKQLLGMVELYRNKREASIHDVKIINQKIEEFKQKANLI</sequence>
<feature type="transmembrane region" description="Helical" evidence="1">
    <location>
        <begin position="263"/>
        <end position="281"/>
    </location>
</feature>
<dbReference type="EMBL" id="JADEYP010000023">
    <property type="protein sequence ID" value="MCA5005866.1"/>
    <property type="molecule type" value="Genomic_DNA"/>
</dbReference>
<evidence type="ECO:0000256" key="1">
    <source>
        <dbReference type="SAM" id="Phobius"/>
    </source>
</evidence>
<organism evidence="2 3">
    <name type="scientific">Sphingobacterium bovistauri</name>
    <dbReference type="NCBI Taxonomy" id="2781959"/>
    <lineage>
        <taxon>Bacteria</taxon>
        <taxon>Pseudomonadati</taxon>
        <taxon>Bacteroidota</taxon>
        <taxon>Sphingobacteriia</taxon>
        <taxon>Sphingobacteriales</taxon>
        <taxon>Sphingobacteriaceae</taxon>
        <taxon>Sphingobacterium</taxon>
    </lineage>
</organism>
<name>A0ABS7Z6Q2_9SPHI</name>
<keyword evidence="1" id="KW-1133">Transmembrane helix</keyword>
<feature type="transmembrane region" description="Helical" evidence="1">
    <location>
        <begin position="202"/>
        <end position="219"/>
    </location>
</feature>
<keyword evidence="3" id="KW-1185">Reference proteome</keyword>
<accession>A0ABS7Z6Q2</accession>
<reference evidence="2" key="1">
    <citation type="submission" date="2020-10" db="EMBL/GenBank/DDBJ databases">
        <authorList>
            <person name="Lu T."/>
            <person name="Wang Q."/>
            <person name="Han X."/>
        </authorList>
    </citation>
    <scope>NUCLEOTIDE SEQUENCE</scope>
    <source>
        <strain evidence="2">WQ 366</strain>
    </source>
</reference>
<dbReference type="RefSeq" id="WP_225554024.1">
    <property type="nucleotide sequence ID" value="NZ_JADEYP010000023.1"/>
</dbReference>
<feature type="transmembrane region" description="Helical" evidence="1">
    <location>
        <begin position="6"/>
        <end position="26"/>
    </location>
</feature>